<organism evidence="2">
    <name type="scientific">uncultured Solirubrobacteraceae bacterium</name>
    <dbReference type="NCBI Taxonomy" id="1162706"/>
    <lineage>
        <taxon>Bacteria</taxon>
        <taxon>Bacillati</taxon>
        <taxon>Actinomycetota</taxon>
        <taxon>Thermoleophilia</taxon>
        <taxon>Solirubrobacterales</taxon>
        <taxon>Solirubrobacteraceae</taxon>
        <taxon>environmental samples</taxon>
    </lineage>
</organism>
<feature type="compositionally biased region" description="Basic residues" evidence="1">
    <location>
        <begin position="1"/>
        <end position="11"/>
    </location>
</feature>
<feature type="non-terminal residue" evidence="2">
    <location>
        <position position="1"/>
    </location>
</feature>
<dbReference type="AlphaFoldDB" id="A0A6J4SLI5"/>
<gene>
    <name evidence="2" type="ORF">AVDCRST_MAG13-2342</name>
</gene>
<keyword evidence="2" id="KW-0456">Lyase</keyword>
<feature type="compositionally biased region" description="Basic residues" evidence="1">
    <location>
        <begin position="62"/>
        <end position="72"/>
    </location>
</feature>
<feature type="region of interest" description="Disordered" evidence="1">
    <location>
        <begin position="1"/>
        <end position="156"/>
    </location>
</feature>
<protein>
    <submittedName>
        <fullName evidence="2">Lactoylglutathione lyase and related lyases</fullName>
    </submittedName>
</protein>
<sequence>AQRHHPFRRLCARPGRGPRLLRRQARHGGHGRRRPRRHALAHGRRPGPAGARDPPGEAGPARPRRRHRRAGPRARDEGGDGPGLHPHHGRLPAHVRGAQGQGRGVHAGARGALLRHRRRAARSVRQPPSDHAARAAAPADARGGLRRGRAHRHGPV</sequence>
<dbReference type="GO" id="GO:0016829">
    <property type="term" value="F:lyase activity"/>
    <property type="evidence" value="ECO:0007669"/>
    <property type="project" value="UniProtKB-KW"/>
</dbReference>
<dbReference type="EMBL" id="CADCVO010000374">
    <property type="protein sequence ID" value="CAA9502407.1"/>
    <property type="molecule type" value="Genomic_DNA"/>
</dbReference>
<feature type="compositionally biased region" description="Basic residues" evidence="1">
    <location>
        <begin position="19"/>
        <end position="45"/>
    </location>
</feature>
<name>A0A6J4SLI5_9ACTN</name>
<proteinExistence type="predicted"/>
<evidence type="ECO:0000313" key="2">
    <source>
        <dbReference type="EMBL" id="CAA9502407.1"/>
    </source>
</evidence>
<feature type="compositionally biased region" description="Basic residues" evidence="1">
    <location>
        <begin position="113"/>
        <end position="122"/>
    </location>
</feature>
<feature type="non-terminal residue" evidence="2">
    <location>
        <position position="156"/>
    </location>
</feature>
<feature type="compositionally biased region" description="Basic residues" evidence="1">
    <location>
        <begin position="144"/>
        <end position="156"/>
    </location>
</feature>
<feature type="compositionally biased region" description="Low complexity" evidence="1">
    <location>
        <begin position="46"/>
        <end position="61"/>
    </location>
</feature>
<reference evidence="2" key="1">
    <citation type="submission" date="2020-02" db="EMBL/GenBank/DDBJ databases">
        <authorList>
            <person name="Meier V. D."/>
        </authorList>
    </citation>
    <scope>NUCLEOTIDE SEQUENCE</scope>
    <source>
        <strain evidence="2">AVDCRST_MAG13</strain>
    </source>
</reference>
<accession>A0A6J4SLI5</accession>
<evidence type="ECO:0000256" key="1">
    <source>
        <dbReference type="SAM" id="MobiDB-lite"/>
    </source>
</evidence>